<dbReference type="RefSeq" id="WP_107754904.1">
    <property type="nucleotide sequence ID" value="NZ_QBKF01000018.1"/>
</dbReference>
<dbReference type="NCBIfam" id="NF002003">
    <property type="entry name" value="PRK00802.1-3"/>
    <property type="match status" value="1"/>
</dbReference>
<evidence type="ECO:0000256" key="5">
    <source>
        <dbReference type="HAMAP-Rule" id="MF_00527"/>
    </source>
</evidence>
<dbReference type="SUPFAM" id="SSF50486">
    <property type="entry name" value="FMT C-terminal domain-like"/>
    <property type="match status" value="1"/>
</dbReference>
<keyword evidence="4 5" id="KW-0234">DNA repair</keyword>
<accession>A0A2T7ULL7</accession>
<keyword evidence="2 5" id="KW-0227">DNA damage</keyword>
<dbReference type="GO" id="GO:0003905">
    <property type="term" value="F:alkylbase DNA N-glycosylase activity"/>
    <property type="evidence" value="ECO:0007669"/>
    <property type="project" value="InterPro"/>
</dbReference>
<keyword evidence="7" id="KW-1185">Reference proteome</keyword>
<comment type="caution">
    <text evidence="6">The sequence shown here is derived from an EMBL/GenBank/DDBJ whole genome shotgun (WGS) entry which is preliminary data.</text>
</comment>
<evidence type="ECO:0000256" key="3">
    <source>
        <dbReference type="ARBA" id="ARBA00022801"/>
    </source>
</evidence>
<dbReference type="AlphaFoldDB" id="A0A2T7ULL7"/>
<comment type="similarity">
    <text evidence="1 5">Belongs to the DNA glycosylase MPG family.</text>
</comment>
<dbReference type="NCBIfam" id="TIGR00567">
    <property type="entry name" value="3mg"/>
    <property type="match status" value="1"/>
</dbReference>
<organism evidence="6 7">
    <name type="scientific">Pararhodobacter aggregans</name>
    <dbReference type="NCBI Taxonomy" id="404875"/>
    <lineage>
        <taxon>Bacteria</taxon>
        <taxon>Pseudomonadati</taxon>
        <taxon>Pseudomonadota</taxon>
        <taxon>Alphaproteobacteria</taxon>
        <taxon>Rhodobacterales</taxon>
        <taxon>Paracoccaceae</taxon>
        <taxon>Pararhodobacter</taxon>
    </lineage>
</organism>
<dbReference type="PANTHER" id="PTHR10429">
    <property type="entry name" value="DNA-3-METHYLADENINE GLYCOSYLASE"/>
    <property type="match status" value="1"/>
</dbReference>
<name>A0A2T7ULL7_9RHOB</name>
<dbReference type="HAMAP" id="MF_00527">
    <property type="entry name" value="3MGH"/>
    <property type="match status" value="1"/>
</dbReference>
<evidence type="ECO:0000313" key="7">
    <source>
        <dbReference type="Proteomes" id="UP000244810"/>
    </source>
</evidence>
<dbReference type="GO" id="GO:0003677">
    <property type="term" value="F:DNA binding"/>
    <property type="evidence" value="ECO:0007669"/>
    <property type="project" value="InterPro"/>
</dbReference>
<gene>
    <name evidence="6" type="ORF">DDE23_20220</name>
</gene>
<dbReference type="OrthoDB" id="9794313at2"/>
<keyword evidence="3 5" id="KW-0378">Hydrolase</keyword>
<evidence type="ECO:0000256" key="2">
    <source>
        <dbReference type="ARBA" id="ARBA00022763"/>
    </source>
</evidence>
<dbReference type="InterPro" id="IPR036995">
    <property type="entry name" value="MPG_sf"/>
</dbReference>
<dbReference type="InterPro" id="IPR011034">
    <property type="entry name" value="Formyl_transferase-like_C_sf"/>
</dbReference>
<evidence type="ECO:0000256" key="1">
    <source>
        <dbReference type="ARBA" id="ARBA00009232"/>
    </source>
</evidence>
<proteinExistence type="inferred from homology"/>
<reference evidence="6 7" key="1">
    <citation type="journal article" date="2011" name="Syst. Appl. Microbiol.">
        <title>Defluviimonas denitrificans gen. nov., sp. nov., and Pararhodobacter aggregans gen. nov., sp. nov., non-phototrophic Rhodobacteraceae from the biofilter of a marine aquaculture.</title>
        <authorList>
            <person name="Foesel B.U."/>
            <person name="Drake H.L."/>
            <person name="Schramm A."/>
        </authorList>
    </citation>
    <scope>NUCLEOTIDE SEQUENCE [LARGE SCALE GENOMIC DNA]</scope>
    <source>
        <strain evidence="6 7">D1-19</strain>
    </source>
</reference>
<dbReference type="Pfam" id="PF02245">
    <property type="entry name" value="Pur_DNA_glyco"/>
    <property type="match status" value="1"/>
</dbReference>
<sequence length="174" mass="18358">MSLALPAPALAPLLLGASLTVRGCTGRIVETEAYTPDDPASHSFPGPTRRNAAMFGPPGHAYVYRIYGLHWCLNVVGLPGHAVLIRALEPLSGLEAMQARRGPGKPLCKGPGMLAEALGITGADDARPFDSADFSLTLDPPEAYLTGTRIGITKAADWPLRFGLTGSRHLSRGF</sequence>
<protein>
    <recommendedName>
        <fullName evidence="5">Putative 3-methyladenine DNA glycosylase</fullName>
        <ecNumber evidence="5">3.2.2.-</ecNumber>
    </recommendedName>
</protein>
<evidence type="ECO:0000313" key="6">
    <source>
        <dbReference type="EMBL" id="PVE45592.1"/>
    </source>
</evidence>
<dbReference type="Gene3D" id="3.10.300.10">
    <property type="entry name" value="Methylpurine-DNA glycosylase (MPG)"/>
    <property type="match status" value="1"/>
</dbReference>
<dbReference type="InterPro" id="IPR003180">
    <property type="entry name" value="MPG"/>
</dbReference>
<evidence type="ECO:0000256" key="4">
    <source>
        <dbReference type="ARBA" id="ARBA00023204"/>
    </source>
</evidence>
<dbReference type="EC" id="3.2.2.-" evidence="5"/>
<dbReference type="PANTHER" id="PTHR10429:SF0">
    <property type="entry name" value="DNA-3-METHYLADENINE GLYCOSYLASE"/>
    <property type="match status" value="1"/>
</dbReference>
<dbReference type="Proteomes" id="UP000244810">
    <property type="component" value="Unassembled WGS sequence"/>
</dbReference>
<dbReference type="EMBL" id="QDDR01000013">
    <property type="protein sequence ID" value="PVE45592.1"/>
    <property type="molecule type" value="Genomic_DNA"/>
</dbReference>
<dbReference type="GO" id="GO:0006284">
    <property type="term" value="P:base-excision repair"/>
    <property type="evidence" value="ECO:0007669"/>
    <property type="project" value="InterPro"/>
</dbReference>
<dbReference type="CDD" id="cd00540">
    <property type="entry name" value="AAG"/>
    <property type="match status" value="1"/>
</dbReference>